<evidence type="ECO:0000313" key="4">
    <source>
        <dbReference type="Proteomes" id="UP000178534"/>
    </source>
</evidence>
<accession>A0A1G2DGF1</accession>
<feature type="region of interest" description="Disordered" evidence="1">
    <location>
        <begin position="144"/>
        <end position="198"/>
    </location>
</feature>
<dbReference type="STRING" id="1798665.A2942_04785"/>
<organism evidence="3 4">
    <name type="scientific">Candidatus Lloydbacteria bacterium RIFCSPLOWO2_01_FULL_50_20</name>
    <dbReference type="NCBI Taxonomy" id="1798665"/>
    <lineage>
        <taxon>Bacteria</taxon>
        <taxon>Candidatus Lloydiibacteriota</taxon>
    </lineage>
</organism>
<evidence type="ECO:0000259" key="2">
    <source>
        <dbReference type="Pfam" id="PF01548"/>
    </source>
</evidence>
<name>A0A1G2DGF1_9BACT</name>
<feature type="compositionally biased region" description="Basic residues" evidence="1">
    <location>
        <begin position="185"/>
        <end position="198"/>
    </location>
</feature>
<dbReference type="PANTHER" id="PTHR33055">
    <property type="entry name" value="TRANSPOSASE FOR INSERTION SEQUENCE ELEMENT IS1111A"/>
    <property type="match status" value="1"/>
</dbReference>
<protein>
    <recommendedName>
        <fullName evidence="2">Transposase IS110-like N-terminal domain-containing protein</fullName>
    </recommendedName>
</protein>
<reference evidence="3 4" key="1">
    <citation type="journal article" date="2016" name="Nat. Commun.">
        <title>Thousands of microbial genomes shed light on interconnected biogeochemical processes in an aquifer system.</title>
        <authorList>
            <person name="Anantharaman K."/>
            <person name="Brown C.T."/>
            <person name="Hug L.A."/>
            <person name="Sharon I."/>
            <person name="Castelle C.J."/>
            <person name="Probst A.J."/>
            <person name="Thomas B.C."/>
            <person name="Singh A."/>
            <person name="Wilkins M.J."/>
            <person name="Karaoz U."/>
            <person name="Brodie E.L."/>
            <person name="Williams K.H."/>
            <person name="Hubbard S.S."/>
            <person name="Banfield J.F."/>
        </authorList>
    </citation>
    <scope>NUCLEOTIDE SEQUENCE [LARGE SCALE GENOMIC DNA]</scope>
</reference>
<feature type="compositionally biased region" description="Basic residues" evidence="1">
    <location>
        <begin position="166"/>
        <end position="176"/>
    </location>
</feature>
<evidence type="ECO:0000256" key="1">
    <source>
        <dbReference type="SAM" id="MobiDB-lite"/>
    </source>
</evidence>
<dbReference type="GO" id="GO:0003677">
    <property type="term" value="F:DNA binding"/>
    <property type="evidence" value="ECO:0007669"/>
    <property type="project" value="InterPro"/>
</dbReference>
<gene>
    <name evidence="3" type="ORF">A2942_04785</name>
</gene>
<dbReference type="GO" id="GO:0004803">
    <property type="term" value="F:transposase activity"/>
    <property type="evidence" value="ECO:0007669"/>
    <property type="project" value="InterPro"/>
</dbReference>
<dbReference type="Pfam" id="PF01548">
    <property type="entry name" value="DEDD_Tnp_IS110"/>
    <property type="match status" value="1"/>
</dbReference>
<dbReference type="InterPro" id="IPR002525">
    <property type="entry name" value="Transp_IS110-like_N"/>
</dbReference>
<feature type="domain" description="Transposase IS110-like N-terminal" evidence="2">
    <location>
        <begin position="4"/>
        <end position="142"/>
    </location>
</feature>
<dbReference type="AlphaFoldDB" id="A0A1G2DGF1"/>
<evidence type="ECO:0000313" key="3">
    <source>
        <dbReference type="EMBL" id="OGZ12764.1"/>
    </source>
</evidence>
<dbReference type="Proteomes" id="UP000178534">
    <property type="component" value="Unassembled WGS sequence"/>
</dbReference>
<proteinExistence type="predicted"/>
<dbReference type="EMBL" id="MHLP01000019">
    <property type="protein sequence ID" value="OGZ12764.1"/>
    <property type="molecule type" value="Genomic_DNA"/>
</dbReference>
<comment type="caution">
    <text evidence="3">The sequence shown here is derived from an EMBL/GenBank/DDBJ whole genome shotgun (WGS) entry which is preliminary data.</text>
</comment>
<sequence>MYTLGIDLHKRSSVWVLLNDARDVLHKSTVTTHPLDINIAIERLPVAPKDVRVVIEPTGGWRWVADILEQSGMTVHIANPTKVRLIAESKKKFDAGDAQTLADLLRADYLPEAYRAPNAIDTLRMLVRERAYFVRLRTSVKTSYPRCTHEEGGTSHPRTSSAEARPRRHRTWRRQRNDRTSAAPRRTHRPHHATGKTH</sequence>
<dbReference type="GO" id="GO:0006313">
    <property type="term" value="P:DNA transposition"/>
    <property type="evidence" value="ECO:0007669"/>
    <property type="project" value="InterPro"/>
</dbReference>
<dbReference type="InterPro" id="IPR047650">
    <property type="entry name" value="Transpos_IS110"/>
</dbReference>